<keyword evidence="2" id="KW-0812">Transmembrane</keyword>
<reference evidence="3 4" key="1">
    <citation type="submission" date="2019-06" db="EMBL/GenBank/DDBJ databases">
        <title>Sequencing the genomes of 1000 actinobacteria strains.</title>
        <authorList>
            <person name="Klenk H.-P."/>
        </authorList>
    </citation>
    <scope>NUCLEOTIDE SEQUENCE [LARGE SCALE GENOMIC DNA]</scope>
    <source>
        <strain evidence="3 4">DSM 102200</strain>
    </source>
</reference>
<feature type="compositionally biased region" description="Basic residues" evidence="1">
    <location>
        <begin position="180"/>
        <end position="190"/>
    </location>
</feature>
<dbReference type="AlphaFoldDB" id="A0A543CKX4"/>
<dbReference type="EMBL" id="VFOZ01000001">
    <property type="protein sequence ID" value="TQL97745.1"/>
    <property type="molecule type" value="Genomic_DNA"/>
</dbReference>
<feature type="transmembrane region" description="Helical" evidence="2">
    <location>
        <begin position="41"/>
        <end position="61"/>
    </location>
</feature>
<feature type="compositionally biased region" description="Polar residues" evidence="1">
    <location>
        <begin position="86"/>
        <end position="95"/>
    </location>
</feature>
<sequence>MGTKECCPGRPSAPRTTPCRESVTQDTPADLRTLRTALSVLARRLLAVAGLILAFWAFTALSQAHADVLPSHSSTTPRPLLHVKPSSPTTVRSGTHALSRTLGGLTGRTGTGTRQPVSHVIHDAGKTALGTVRRPAALVHATVPATRIRLGGLSHDLGLPRTVRLPRTAPLPSAAGAIKAAKKRATRAVHPRSPSARDDDDPGCDPSQPWRPRSPAPSAFQGPVRTQPIGEWTRRPLTRPGQTGEAGETGEGPATSPVRMKLTGAIVPDSPRDDLRPGLRTPVPVPAPVSGSGSGGDSGGKTSSSASDLPRLHLPAPGLWSVVTEPETTISRTIADKPPFSPD</sequence>
<evidence type="ECO:0000256" key="1">
    <source>
        <dbReference type="SAM" id="MobiDB-lite"/>
    </source>
</evidence>
<feature type="region of interest" description="Disordered" evidence="1">
    <location>
        <begin position="72"/>
        <end position="95"/>
    </location>
</feature>
<name>A0A543CKX4_9ACTN</name>
<dbReference type="Proteomes" id="UP000316096">
    <property type="component" value="Unassembled WGS sequence"/>
</dbReference>
<accession>A0A543CKX4</accession>
<gene>
    <name evidence="3" type="ORF">FB559_3348</name>
</gene>
<evidence type="ECO:0000256" key="2">
    <source>
        <dbReference type="SAM" id="Phobius"/>
    </source>
</evidence>
<organism evidence="3 4">
    <name type="scientific">Actinoallomurus bryophytorum</name>
    <dbReference type="NCBI Taxonomy" id="1490222"/>
    <lineage>
        <taxon>Bacteria</taxon>
        <taxon>Bacillati</taxon>
        <taxon>Actinomycetota</taxon>
        <taxon>Actinomycetes</taxon>
        <taxon>Streptosporangiales</taxon>
        <taxon>Thermomonosporaceae</taxon>
        <taxon>Actinoallomurus</taxon>
    </lineage>
</organism>
<keyword evidence="2" id="KW-1133">Transmembrane helix</keyword>
<keyword evidence="2" id="KW-0472">Membrane</keyword>
<feature type="compositionally biased region" description="Low complexity" evidence="1">
    <location>
        <begin position="240"/>
        <end position="255"/>
    </location>
</feature>
<feature type="region of interest" description="Disordered" evidence="1">
    <location>
        <begin position="157"/>
        <end position="320"/>
    </location>
</feature>
<protein>
    <submittedName>
        <fullName evidence="3">Uncharacterized protein</fullName>
    </submittedName>
</protein>
<keyword evidence="4" id="KW-1185">Reference proteome</keyword>
<feature type="region of interest" description="Disordered" evidence="1">
    <location>
        <begin position="1"/>
        <end position="24"/>
    </location>
</feature>
<proteinExistence type="predicted"/>
<evidence type="ECO:0000313" key="4">
    <source>
        <dbReference type="Proteomes" id="UP000316096"/>
    </source>
</evidence>
<comment type="caution">
    <text evidence="3">The sequence shown here is derived from an EMBL/GenBank/DDBJ whole genome shotgun (WGS) entry which is preliminary data.</text>
</comment>
<evidence type="ECO:0000313" key="3">
    <source>
        <dbReference type="EMBL" id="TQL97745.1"/>
    </source>
</evidence>